<accession>A0A645IKI6</accession>
<dbReference type="AlphaFoldDB" id="A0A645IKI6"/>
<reference evidence="1" key="1">
    <citation type="submission" date="2019-08" db="EMBL/GenBank/DDBJ databases">
        <authorList>
            <person name="Kucharzyk K."/>
            <person name="Murdoch R.W."/>
            <person name="Higgins S."/>
            <person name="Loffler F."/>
        </authorList>
    </citation>
    <scope>NUCLEOTIDE SEQUENCE</scope>
</reference>
<organism evidence="1">
    <name type="scientific">bioreactor metagenome</name>
    <dbReference type="NCBI Taxonomy" id="1076179"/>
    <lineage>
        <taxon>unclassified sequences</taxon>
        <taxon>metagenomes</taxon>
        <taxon>ecological metagenomes</taxon>
    </lineage>
</organism>
<gene>
    <name evidence="1" type="ORF">SDC9_199268</name>
</gene>
<protein>
    <submittedName>
        <fullName evidence="1">Uncharacterized protein</fullName>
    </submittedName>
</protein>
<name>A0A645IKI6_9ZZZZ</name>
<dbReference type="EMBL" id="VSSQ01116912">
    <property type="protein sequence ID" value="MPN51620.1"/>
    <property type="molecule type" value="Genomic_DNA"/>
</dbReference>
<proteinExistence type="predicted"/>
<comment type="caution">
    <text evidence="1">The sequence shown here is derived from an EMBL/GenBank/DDBJ whole genome shotgun (WGS) entry which is preliminary data.</text>
</comment>
<evidence type="ECO:0000313" key="1">
    <source>
        <dbReference type="EMBL" id="MPN51620.1"/>
    </source>
</evidence>
<sequence length="91" mass="10501">MSERVHRDKGGKPCFITEIVFKSFAGEFRARSRFCSNKPCLFVPFYNVAQERERNPREIGTSSKTTDNNIGIFTGHLHLFFGFQANNRLVQ</sequence>